<name>A0ABX0V7Y0_9HYPH</name>
<feature type="signal peptide" evidence="1">
    <location>
        <begin position="1"/>
        <end position="19"/>
    </location>
</feature>
<dbReference type="EMBL" id="JAATJS010000002">
    <property type="protein sequence ID" value="NIX75953.1"/>
    <property type="molecule type" value="Genomic_DNA"/>
</dbReference>
<dbReference type="RefSeq" id="WP_167671871.1">
    <property type="nucleotide sequence ID" value="NZ_JAATJS010000002.1"/>
</dbReference>
<gene>
    <name evidence="2" type="ORF">HB375_04895</name>
</gene>
<sequence>MRKPLLAALALAVSTAAHADETVITLKNAPGRDVVMNNCAACHSLDYIQMNSPFPDQKVWEAEVTKMIKAFGAPIDDADAKTIIDYLSRNYGTGGPT</sequence>
<dbReference type="InterPro" id="IPR036909">
    <property type="entry name" value="Cyt_c-like_dom_sf"/>
</dbReference>
<evidence type="ECO:0000256" key="1">
    <source>
        <dbReference type="SAM" id="SignalP"/>
    </source>
</evidence>
<proteinExistence type="predicted"/>
<evidence type="ECO:0000313" key="2">
    <source>
        <dbReference type="EMBL" id="NIX75953.1"/>
    </source>
</evidence>
<dbReference type="Proteomes" id="UP000707352">
    <property type="component" value="Unassembled WGS sequence"/>
</dbReference>
<reference evidence="2 3" key="1">
    <citation type="submission" date="2020-03" db="EMBL/GenBank/DDBJ databases">
        <title>The genome sequence of Microvirga sp. c23x22.</title>
        <authorList>
            <person name="Zhang X."/>
        </authorList>
    </citation>
    <scope>NUCLEOTIDE SEQUENCE [LARGE SCALE GENOMIC DNA]</scope>
    <source>
        <strain evidence="3">c23x22</strain>
    </source>
</reference>
<comment type="caution">
    <text evidence="2">The sequence shown here is derived from an EMBL/GenBank/DDBJ whole genome shotgun (WGS) entry which is preliminary data.</text>
</comment>
<evidence type="ECO:0000313" key="3">
    <source>
        <dbReference type="Proteomes" id="UP000707352"/>
    </source>
</evidence>
<accession>A0ABX0V7Y0</accession>
<protein>
    <submittedName>
        <fullName evidence="2">Cytochrome c</fullName>
    </submittedName>
</protein>
<dbReference type="Gene3D" id="1.10.760.10">
    <property type="entry name" value="Cytochrome c-like domain"/>
    <property type="match status" value="1"/>
</dbReference>
<dbReference type="SUPFAM" id="SSF46626">
    <property type="entry name" value="Cytochrome c"/>
    <property type="match status" value="1"/>
</dbReference>
<keyword evidence="1" id="KW-0732">Signal</keyword>
<keyword evidence="3" id="KW-1185">Reference proteome</keyword>
<organism evidence="2 3">
    <name type="scientific">Microvirga terricola</name>
    <dbReference type="NCBI Taxonomy" id="2719797"/>
    <lineage>
        <taxon>Bacteria</taxon>
        <taxon>Pseudomonadati</taxon>
        <taxon>Pseudomonadota</taxon>
        <taxon>Alphaproteobacteria</taxon>
        <taxon>Hyphomicrobiales</taxon>
        <taxon>Methylobacteriaceae</taxon>
        <taxon>Microvirga</taxon>
    </lineage>
</organism>
<feature type="chain" id="PRO_5047189909" evidence="1">
    <location>
        <begin position="20"/>
        <end position="97"/>
    </location>
</feature>